<dbReference type="Pfam" id="PF03737">
    <property type="entry name" value="RraA-like"/>
    <property type="match status" value="1"/>
</dbReference>
<dbReference type="InterPro" id="IPR036704">
    <property type="entry name" value="RraA/RraA-like_sf"/>
</dbReference>
<feature type="non-terminal residue" evidence="1">
    <location>
        <position position="251"/>
    </location>
</feature>
<gene>
    <name evidence="1" type="ORF">METZ01_LOCUS303565</name>
</gene>
<dbReference type="InterPro" id="IPR005493">
    <property type="entry name" value="RraA/RraA-like"/>
</dbReference>
<sequence length="251" mass="27758">MEKKQITTRLPHEELLQLKRWNTPTIYNGWEQLTERDPAQAAINLEVTTDFMPHMGPMVGWAVTLQVEPSQSRHKAGGAHRAEEYREYISRVPGPKIVVVQDLDKPATTGSFWGEVNANIHRALGCVGTITDGAVRDVDEMTNAGFKALARRLCVGHAHVVPVNWDCEVQVFGQKVKPGQLIHADKHGFLAIPPGEEKGLLDAAVFMDENECNTVIKAVRGASDCPQSELLKRLNQSVTDFGEAARNKFGN</sequence>
<dbReference type="SUPFAM" id="SSF89562">
    <property type="entry name" value="RraA-like"/>
    <property type="match status" value="1"/>
</dbReference>
<evidence type="ECO:0000313" key="1">
    <source>
        <dbReference type="EMBL" id="SVC50711.1"/>
    </source>
</evidence>
<dbReference type="EMBL" id="UINC01094996">
    <property type="protein sequence ID" value="SVC50711.1"/>
    <property type="molecule type" value="Genomic_DNA"/>
</dbReference>
<dbReference type="Gene3D" id="3.50.30.40">
    <property type="entry name" value="Ribonuclease E inhibitor RraA/RraA-like"/>
    <property type="match status" value="1"/>
</dbReference>
<evidence type="ECO:0008006" key="2">
    <source>
        <dbReference type="Google" id="ProtNLM"/>
    </source>
</evidence>
<dbReference type="CDD" id="cd16841">
    <property type="entry name" value="RraA_family"/>
    <property type="match status" value="1"/>
</dbReference>
<accession>A0A382MTP0</accession>
<protein>
    <recommendedName>
        <fullName evidence="2">Dimethylmenaquinone methyltransferase</fullName>
    </recommendedName>
</protein>
<proteinExistence type="predicted"/>
<dbReference type="PANTHER" id="PTHR33254">
    <property type="entry name" value="4-HYDROXY-4-METHYL-2-OXOGLUTARATE ALDOLASE 3-RELATED"/>
    <property type="match status" value="1"/>
</dbReference>
<dbReference type="AlphaFoldDB" id="A0A382MTP0"/>
<name>A0A382MTP0_9ZZZZ</name>
<organism evidence="1">
    <name type="scientific">marine metagenome</name>
    <dbReference type="NCBI Taxonomy" id="408172"/>
    <lineage>
        <taxon>unclassified sequences</taxon>
        <taxon>metagenomes</taxon>
        <taxon>ecological metagenomes</taxon>
    </lineage>
</organism>
<dbReference type="PANTHER" id="PTHR33254:SF4">
    <property type="entry name" value="4-HYDROXY-4-METHYL-2-OXOGLUTARATE ALDOLASE 3-RELATED"/>
    <property type="match status" value="1"/>
</dbReference>
<reference evidence="1" key="1">
    <citation type="submission" date="2018-05" db="EMBL/GenBank/DDBJ databases">
        <authorList>
            <person name="Lanie J.A."/>
            <person name="Ng W.-L."/>
            <person name="Kazmierczak K.M."/>
            <person name="Andrzejewski T.M."/>
            <person name="Davidsen T.M."/>
            <person name="Wayne K.J."/>
            <person name="Tettelin H."/>
            <person name="Glass J.I."/>
            <person name="Rusch D."/>
            <person name="Podicherti R."/>
            <person name="Tsui H.-C.T."/>
            <person name="Winkler M.E."/>
        </authorList>
    </citation>
    <scope>NUCLEOTIDE SEQUENCE</scope>
</reference>